<accession>A0A6V6Z0D8</accession>
<keyword evidence="1" id="KW-0812">Transmembrane</keyword>
<dbReference type="Proteomes" id="UP000530060">
    <property type="component" value="Unassembled WGS sequence"/>
</dbReference>
<reference evidence="2 3" key="1">
    <citation type="submission" date="2020-06" db="EMBL/GenBank/DDBJ databases">
        <authorList>
            <person name="Criscuolo A."/>
        </authorList>
    </citation>
    <scope>NUCLEOTIDE SEQUENCE [LARGE SCALE GENOMIC DNA]</scope>
    <source>
        <strain evidence="3">CIP 111411</strain>
    </source>
</reference>
<comment type="caution">
    <text evidence="2">The sequence shown here is derived from an EMBL/GenBank/DDBJ whole genome shotgun (WGS) entry which is preliminary data.</text>
</comment>
<sequence length="110" mass="13096">MGGSNNTKVNTIAYGKFKELNAKTKIEIEIIGFDSFFKFFYCFLILFWGVMIFALILFLKNGNQNQSEFGMPIMFMLLSLITILPYFQMKKSIERMKYDLEREFYYLTKE</sequence>
<dbReference type="EMBL" id="CAIJDP010000070">
    <property type="protein sequence ID" value="CAD0005247.1"/>
    <property type="molecule type" value="Genomic_DNA"/>
</dbReference>
<dbReference type="RefSeq" id="WP_180909190.1">
    <property type="nucleotide sequence ID" value="NZ_CAIJDP010000070.1"/>
</dbReference>
<keyword evidence="1" id="KW-0472">Membrane</keyword>
<name>A0A6V6Z0D8_9FLAO</name>
<evidence type="ECO:0000313" key="3">
    <source>
        <dbReference type="Proteomes" id="UP000530060"/>
    </source>
</evidence>
<protein>
    <submittedName>
        <fullName evidence="2">Uncharacterized protein</fullName>
    </submittedName>
</protein>
<gene>
    <name evidence="2" type="ORF">FLAT13_02658</name>
</gene>
<dbReference type="AlphaFoldDB" id="A0A6V6Z0D8"/>
<keyword evidence="1" id="KW-1133">Transmembrane helix</keyword>
<feature type="transmembrane region" description="Helical" evidence="1">
    <location>
        <begin position="69"/>
        <end position="87"/>
    </location>
</feature>
<proteinExistence type="predicted"/>
<evidence type="ECO:0000313" key="2">
    <source>
        <dbReference type="EMBL" id="CAD0005247.1"/>
    </source>
</evidence>
<keyword evidence="3" id="KW-1185">Reference proteome</keyword>
<feature type="transmembrane region" description="Helical" evidence="1">
    <location>
        <begin position="39"/>
        <end position="57"/>
    </location>
</feature>
<evidence type="ECO:0000256" key="1">
    <source>
        <dbReference type="SAM" id="Phobius"/>
    </source>
</evidence>
<organism evidence="2 3">
    <name type="scientific">Flavobacterium salmonis</name>
    <dbReference type="NCBI Taxonomy" id="2654844"/>
    <lineage>
        <taxon>Bacteria</taxon>
        <taxon>Pseudomonadati</taxon>
        <taxon>Bacteroidota</taxon>
        <taxon>Flavobacteriia</taxon>
        <taxon>Flavobacteriales</taxon>
        <taxon>Flavobacteriaceae</taxon>
        <taxon>Flavobacterium</taxon>
    </lineage>
</organism>